<organism evidence="1 2">
    <name type="scientific">Artomyces pyxidatus</name>
    <dbReference type="NCBI Taxonomy" id="48021"/>
    <lineage>
        <taxon>Eukaryota</taxon>
        <taxon>Fungi</taxon>
        <taxon>Dikarya</taxon>
        <taxon>Basidiomycota</taxon>
        <taxon>Agaricomycotina</taxon>
        <taxon>Agaricomycetes</taxon>
        <taxon>Russulales</taxon>
        <taxon>Auriscalpiaceae</taxon>
        <taxon>Artomyces</taxon>
    </lineage>
</organism>
<dbReference type="Proteomes" id="UP000814140">
    <property type="component" value="Unassembled WGS sequence"/>
</dbReference>
<comment type="caution">
    <text evidence="1">The sequence shown here is derived from an EMBL/GenBank/DDBJ whole genome shotgun (WGS) entry which is preliminary data.</text>
</comment>
<keyword evidence="2" id="KW-1185">Reference proteome</keyword>
<gene>
    <name evidence="1" type="ORF">BV25DRAFT_1718652</name>
</gene>
<dbReference type="EMBL" id="MU277276">
    <property type="protein sequence ID" value="KAI0055881.1"/>
    <property type="molecule type" value="Genomic_DNA"/>
</dbReference>
<reference evidence="1" key="1">
    <citation type="submission" date="2021-03" db="EMBL/GenBank/DDBJ databases">
        <authorList>
            <consortium name="DOE Joint Genome Institute"/>
            <person name="Ahrendt S."/>
            <person name="Looney B.P."/>
            <person name="Miyauchi S."/>
            <person name="Morin E."/>
            <person name="Drula E."/>
            <person name="Courty P.E."/>
            <person name="Chicoki N."/>
            <person name="Fauchery L."/>
            <person name="Kohler A."/>
            <person name="Kuo A."/>
            <person name="Labutti K."/>
            <person name="Pangilinan J."/>
            <person name="Lipzen A."/>
            <person name="Riley R."/>
            <person name="Andreopoulos W."/>
            <person name="He G."/>
            <person name="Johnson J."/>
            <person name="Barry K.W."/>
            <person name="Grigoriev I.V."/>
            <person name="Nagy L."/>
            <person name="Hibbett D."/>
            <person name="Henrissat B."/>
            <person name="Matheny P.B."/>
            <person name="Labbe J."/>
            <person name="Martin F."/>
        </authorList>
    </citation>
    <scope>NUCLEOTIDE SEQUENCE</scope>
    <source>
        <strain evidence="1">HHB10654</strain>
    </source>
</reference>
<accession>A0ACB8SJK3</accession>
<name>A0ACB8SJK3_9AGAM</name>
<protein>
    <submittedName>
        <fullName evidence="1">Uncharacterized protein</fullName>
    </submittedName>
</protein>
<sequence length="114" mass="13135">MVKAMMRGYVFDDECLEELAKENRLPGLAAAASWIYHELEMHPFARHGIARIDGKKCYGIMLGSNVPSDKFMSKDRLAINDEELKRSKEYLGTDLEPQWYLKYCLVSSKQTERG</sequence>
<proteinExistence type="predicted"/>
<reference evidence="1" key="2">
    <citation type="journal article" date="2022" name="New Phytol.">
        <title>Evolutionary transition to the ectomycorrhizal habit in the genomes of a hyperdiverse lineage of mushroom-forming fungi.</title>
        <authorList>
            <person name="Looney B."/>
            <person name="Miyauchi S."/>
            <person name="Morin E."/>
            <person name="Drula E."/>
            <person name="Courty P.E."/>
            <person name="Kohler A."/>
            <person name="Kuo A."/>
            <person name="LaButti K."/>
            <person name="Pangilinan J."/>
            <person name="Lipzen A."/>
            <person name="Riley R."/>
            <person name="Andreopoulos W."/>
            <person name="He G."/>
            <person name="Johnson J."/>
            <person name="Nolan M."/>
            <person name="Tritt A."/>
            <person name="Barry K.W."/>
            <person name="Grigoriev I.V."/>
            <person name="Nagy L.G."/>
            <person name="Hibbett D."/>
            <person name="Henrissat B."/>
            <person name="Matheny P.B."/>
            <person name="Labbe J."/>
            <person name="Martin F.M."/>
        </authorList>
    </citation>
    <scope>NUCLEOTIDE SEQUENCE</scope>
    <source>
        <strain evidence="1">HHB10654</strain>
    </source>
</reference>
<evidence type="ECO:0000313" key="2">
    <source>
        <dbReference type="Proteomes" id="UP000814140"/>
    </source>
</evidence>
<evidence type="ECO:0000313" key="1">
    <source>
        <dbReference type="EMBL" id="KAI0055881.1"/>
    </source>
</evidence>